<evidence type="ECO:0000313" key="3">
    <source>
        <dbReference type="EMBL" id="TFW32028.1"/>
    </source>
</evidence>
<dbReference type="InterPro" id="IPR010126">
    <property type="entry name" value="Esterase_phb"/>
</dbReference>
<proteinExistence type="predicted"/>
<accession>A0A4Y9SYV9</accession>
<dbReference type="InterPro" id="IPR029058">
    <property type="entry name" value="AB_hydrolase_fold"/>
</dbReference>
<dbReference type="OrthoDB" id="9767239at2"/>
<dbReference type="AlphaFoldDB" id="A0A4Y9SYV9"/>
<evidence type="ECO:0000256" key="2">
    <source>
        <dbReference type="ARBA" id="ARBA00022801"/>
    </source>
</evidence>
<dbReference type="Proteomes" id="UP000297258">
    <property type="component" value="Unassembled WGS sequence"/>
</dbReference>
<sequence length="395" mass="41850">MKSFEHFLGQMMEAARLAQAKDPHAATGVIQKALRDSGLLPAQVSKGTAAKETAAAQADLIDVNPVPEWVEAFRHGDGAVPKGGRRARWTVPGRKRSGIPARDPRAPGEFLQGSFSTAAGTRRYKLYVPSAPASGPRPLIVMLHGCTQDPDDFAAGTEMNALAEERGCLVLYPEQARDANASLCWNWFEAAHQERDGAEPSLIAGMTREVIESQQADRARVYVAGLSAGGAMAAIMAATYPELYAAVGVHSGLPVGRARDLITGLAAMKKKGPAGAGRTAGRLCQRVPVIVFHGDRDDIVHSGNGDAVLEQFLHPAPGSPVEPLRRLQERAVDGDGRGYTKTAMLDSAGRSVAEYWELHGAGHAWSGGSPAGSYTDPGGPKASAEMLRFFLGQVD</sequence>
<gene>
    <name evidence="3" type="ORF">E4O92_11395</name>
</gene>
<keyword evidence="1" id="KW-0732">Signal</keyword>
<organism evidence="3 4">
    <name type="scientific">Massilia horti</name>
    <dbReference type="NCBI Taxonomy" id="2562153"/>
    <lineage>
        <taxon>Bacteria</taxon>
        <taxon>Pseudomonadati</taxon>
        <taxon>Pseudomonadota</taxon>
        <taxon>Betaproteobacteria</taxon>
        <taxon>Burkholderiales</taxon>
        <taxon>Oxalobacteraceae</taxon>
        <taxon>Telluria group</taxon>
        <taxon>Massilia</taxon>
    </lineage>
</organism>
<name>A0A4Y9SYV9_9BURK</name>
<dbReference type="RefSeq" id="WP_135189894.1">
    <property type="nucleotide sequence ID" value="NZ_SPUM01000069.1"/>
</dbReference>
<dbReference type="EMBL" id="SPUM01000069">
    <property type="protein sequence ID" value="TFW32028.1"/>
    <property type="molecule type" value="Genomic_DNA"/>
</dbReference>
<dbReference type="Gene3D" id="3.40.50.1820">
    <property type="entry name" value="alpha/beta hydrolase"/>
    <property type="match status" value="1"/>
</dbReference>
<dbReference type="GO" id="GO:0016787">
    <property type="term" value="F:hydrolase activity"/>
    <property type="evidence" value="ECO:0007669"/>
    <property type="project" value="UniProtKB-KW"/>
</dbReference>
<comment type="caution">
    <text evidence="3">The sequence shown here is derived from an EMBL/GenBank/DDBJ whole genome shotgun (WGS) entry which is preliminary data.</text>
</comment>
<dbReference type="PANTHER" id="PTHR43037:SF1">
    <property type="entry name" value="BLL1128 PROTEIN"/>
    <property type="match status" value="1"/>
</dbReference>
<evidence type="ECO:0000313" key="4">
    <source>
        <dbReference type="Proteomes" id="UP000297258"/>
    </source>
</evidence>
<protein>
    <submittedName>
        <fullName evidence="3">PHB depolymerase family esterase</fullName>
    </submittedName>
</protein>
<dbReference type="InterPro" id="IPR050955">
    <property type="entry name" value="Plant_Biomass_Hydrol_Est"/>
</dbReference>
<dbReference type="Pfam" id="PF10503">
    <property type="entry name" value="Esterase_PHB"/>
    <property type="match status" value="1"/>
</dbReference>
<dbReference type="NCBIfam" id="TIGR01840">
    <property type="entry name" value="esterase_phb"/>
    <property type="match status" value="1"/>
</dbReference>
<dbReference type="GO" id="GO:0005576">
    <property type="term" value="C:extracellular region"/>
    <property type="evidence" value="ECO:0007669"/>
    <property type="project" value="InterPro"/>
</dbReference>
<keyword evidence="2" id="KW-0378">Hydrolase</keyword>
<reference evidence="3 4" key="1">
    <citation type="submission" date="2019-03" db="EMBL/GenBank/DDBJ databases">
        <title>Draft genome of Massilia hortus sp. nov., a novel bacterial species of the Oxalobacteraceae family.</title>
        <authorList>
            <person name="Peta V."/>
            <person name="Raths R."/>
            <person name="Bucking H."/>
        </authorList>
    </citation>
    <scope>NUCLEOTIDE SEQUENCE [LARGE SCALE GENOMIC DNA]</scope>
    <source>
        <strain evidence="3 4">ONC3</strain>
    </source>
</reference>
<dbReference type="SUPFAM" id="SSF53474">
    <property type="entry name" value="alpha/beta-Hydrolases"/>
    <property type="match status" value="1"/>
</dbReference>
<dbReference type="PANTHER" id="PTHR43037">
    <property type="entry name" value="UNNAMED PRODUCT-RELATED"/>
    <property type="match status" value="1"/>
</dbReference>
<keyword evidence="4" id="KW-1185">Reference proteome</keyword>
<evidence type="ECO:0000256" key="1">
    <source>
        <dbReference type="ARBA" id="ARBA00022729"/>
    </source>
</evidence>